<keyword evidence="1" id="KW-1133">Transmembrane helix</keyword>
<proteinExistence type="predicted"/>
<protein>
    <submittedName>
        <fullName evidence="2">Uncharacterized protein</fullName>
    </submittedName>
</protein>
<dbReference type="InParanoid" id="A0A1M6CE71"/>
<dbReference type="EMBL" id="FQYR01000002">
    <property type="protein sequence ID" value="SHI59302.1"/>
    <property type="molecule type" value="Genomic_DNA"/>
</dbReference>
<accession>A0A1M6CE71</accession>
<dbReference type="Proteomes" id="UP000184510">
    <property type="component" value="Unassembled WGS sequence"/>
</dbReference>
<keyword evidence="1" id="KW-0812">Transmembrane</keyword>
<feature type="transmembrane region" description="Helical" evidence="1">
    <location>
        <begin position="20"/>
        <end position="41"/>
    </location>
</feature>
<gene>
    <name evidence="2" type="ORF">SAMN02745181_0457</name>
</gene>
<keyword evidence="1" id="KW-0472">Membrane</keyword>
<feature type="transmembrane region" description="Helical" evidence="1">
    <location>
        <begin position="47"/>
        <end position="70"/>
    </location>
</feature>
<dbReference type="STRING" id="1123071.SAMN02745181_0457"/>
<dbReference type="AlphaFoldDB" id="A0A1M6CE71"/>
<evidence type="ECO:0000256" key="1">
    <source>
        <dbReference type="SAM" id="Phobius"/>
    </source>
</evidence>
<reference evidence="2 3" key="1">
    <citation type="submission" date="2016-11" db="EMBL/GenBank/DDBJ databases">
        <authorList>
            <person name="Jaros S."/>
            <person name="Januszkiewicz K."/>
            <person name="Wedrychowicz H."/>
        </authorList>
    </citation>
    <scope>NUCLEOTIDE SEQUENCE [LARGE SCALE GENOMIC DNA]</scope>
    <source>
        <strain evidence="2 3">DSM 18772</strain>
    </source>
</reference>
<keyword evidence="3" id="KW-1185">Reference proteome</keyword>
<organism evidence="2 3">
    <name type="scientific">Rubritalea squalenifaciens DSM 18772</name>
    <dbReference type="NCBI Taxonomy" id="1123071"/>
    <lineage>
        <taxon>Bacteria</taxon>
        <taxon>Pseudomonadati</taxon>
        <taxon>Verrucomicrobiota</taxon>
        <taxon>Verrucomicrobiia</taxon>
        <taxon>Verrucomicrobiales</taxon>
        <taxon>Rubritaleaceae</taxon>
        <taxon>Rubritalea</taxon>
    </lineage>
</organism>
<dbReference type="RefSeq" id="WP_143157878.1">
    <property type="nucleotide sequence ID" value="NZ_FQYR01000002.1"/>
</dbReference>
<name>A0A1M6CE71_9BACT</name>
<evidence type="ECO:0000313" key="3">
    <source>
        <dbReference type="Proteomes" id="UP000184510"/>
    </source>
</evidence>
<sequence>MSEDTQTESQHNEPSLIEILLGLTGCGIFLLGLVYTCIVFISTGFNLTALMVLGFSFTAAIICFALLSVIGRLRRLDQKW</sequence>
<evidence type="ECO:0000313" key="2">
    <source>
        <dbReference type="EMBL" id="SHI59302.1"/>
    </source>
</evidence>